<proteinExistence type="predicted"/>
<dbReference type="AlphaFoldDB" id="A0A8H7EZJ7"/>
<accession>A0A8H7EZJ7</accession>
<name>A0A8H7EZJ7_AGABI</name>
<protein>
    <submittedName>
        <fullName evidence="1">Uncharacterized protein</fullName>
    </submittedName>
</protein>
<gene>
    <name evidence="1" type="ORF">Agabi119p4_7745</name>
</gene>
<sequence>MQFPQQLAMDDIKIVNLWEDNKCPANRQWLQGVEWQVEALQRREWLTKDVRIVGEVNYQASAMGAMGDHEETELPLVAVQFCLAIRRPTDYPEWAILWDVSKAHLREAIVNHTLRAKLCPMFPESVDQLHLHHSIFHLNVSHEHWTIPPHRRTQVDQIVHGYHMVPVPVWIQDESTGESLLVPVDFYSIALDKALVDVKFKVSHACNVEGEEGAGCIHAAIKDINVVH</sequence>
<dbReference type="EMBL" id="JABXXO010000010">
    <property type="protein sequence ID" value="KAF7768502.1"/>
    <property type="molecule type" value="Genomic_DNA"/>
</dbReference>
<evidence type="ECO:0000313" key="1">
    <source>
        <dbReference type="EMBL" id="KAF7768502.1"/>
    </source>
</evidence>
<reference evidence="1 2" key="1">
    <citation type="journal article" name="Sci. Rep.">
        <title>Telomere-to-telomere assembled and centromere annotated genomes of the two main subspecies of the button mushroom Agaricus bisporus reveal especially polymorphic chromosome ends.</title>
        <authorList>
            <person name="Sonnenberg A.S.M."/>
            <person name="Sedaghat-Telgerd N."/>
            <person name="Lavrijssen B."/>
            <person name="Ohm R.A."/>
            <person name="Hendrickx P.M."/>
            <person name="Scholtmeijer K."/>
            <person name="Baars J.J.P."/>
            <person name="van Peer A."/>
        </authorList>
    </citation>
    <scope>NUCLEOTIDE SEQUENCE [LARGE SCALE GENOMIC DNA]</scope>
    <source>
        <strain evidence="1 2">H119_p4</strain>
    </source>
</reference>
<comment type="caution">
    <text evidence="1">The sequence shown here is derived from an EMBL/GenBank/DDBJ whole genome shotgun (WGS) entry which is preliminary data.</text>
</comment>
<organism evidence="1 2">
    <name type="scientific">Agaricus bisporus var. burnettii</name>
    <dbReference type="NCBI Taxonomy" id="192524"/>
    <lineage>
        <taxon>Eukaryota</taxon>
        <taxon>Fungi</taxon>
        <taxon>Dikarya</taxon>
        <taxon>Basidiomycota</taxon>
        <taxon>Agaricomycotina</taxon>
        <taxon>Agaricomycetes</taxon>
        <taxon>Agaricomycetidae</taxon>
        <taxon>Agaricales</taxon>
        <taxon>Agaricineae</taxon>
        <taxon>Agaricaceae</taxon>
        <taxon>Agaricus</taxon>
    </lineage>
</organism>
<dbReference type="Proteomes" id="UP000629468">
    <property type="component" value="Unassembled WGS sequence"/>
</dbReference>
<evidence type="ECO:0000313" key="2">
    <source>
        <dbReference type="Proteomes" id="UP000629468"/>
    </source>
</evidence>